<dbReference type="HOGENOM" id="CLU_2027522_0_0_1"/>
<gene>
    <name evidence="1" type="ORF">PDE_05311</name>
</gene>
<evidence type="ECO:0000313" key="1">
    <source>
        <dbReference type="EMBL" id="EPS30360.1"/>
    </source>
</evidence>
<reference evidence="1 2" key="1">
    <citation type="journal article" date="2013" name="PLoS ONE">
        <title>Genomic and secretomic analyses reveal unique features of the lignocellulolytic enzyme system of Penicillium decumbens.</title>
        <authorList>
            <person name="Liu G."/>
            <person name="Zhang L."/>
            <person name="Wei X."/>
            <person name="Zou G."/>
            <person name="Qin Y."/>
            <person name="Ma L."/>
            <person name="Li J."/>
            <person name="Zheng H."/>
            <person name="Wang S."/>
            <person name="Wang C."/>
            <person name="Xun L."/>
            <person name="Zhao G.-P."/>
            <person name="Zhou Z."/>
            <person name="Qu Y."/>
        </authorList>
    </citation>
    <scope>NUCLEOTIDE SEQUENCE [LARGE SCALE GENOMIC DNA]</scope>
    <source>
        <strain evidence="2">114-2 / CGMCC 5302</strain>
    </source>
</reference>
<organism evidence="1 2">
    <name type="scientific">Penicillium oxalicum (strain 114-2 / CGMCC 5302)</name>
    <name type="common">Penicillium decumbens</name>
    <dbReference type="NCBI Taxonomy" id="933388"/>
    <lineage>
        <taxon>Eukaryota</taxon>
        <taxon>Fungi</taxon>
        <taxon>Dikarya</taxon>
        <taxon>Ascomycota</taxon>
        <taxon>Pezizomycotina</taxon>
        <taxon>Eurotiomycetes</taxon>
        <taxon>Eurotiomycetidae</taxon>
        <taxon>Eurotiales</taxon>
        <taxon>Aspergillaceae</taxon>
        <taxon>Penicillium</taxon>
    </lineage>
</organism>
<dbReference type="Proteomes" id="UP000019376">
    <property type="component" value="Unassembled WGS sequence"/>
</dbReference>
<accession>S7ZIB4</accession>
<sequence>MPPPKTLQDMEAPQKTLDGVVFHGNRIQFVNRPLPSTVDKLNMTLDISSRNGFWKYLLVTKSPSCASVLTNIFNVQIFGPKTHSDRAHKFSPTEGARHLQVNCRHTQFVSPAQQANVPSGCQ</sequence>
<protein>
    <submittedName>
        <fullName evidence="1">Uncharacterized protein</fullName>
    </submittedName>
</protein>
<evidence type="ECO:0000313" key="2">
    <source>
        <dbReference type="Proteomes" id="UP000019376"/>
    </source>
</evidence>
<keyword evidence="2" id="KW-1185">Reference proteome</keyword>
<name>S7ZIB4_PENO1</name>
<dbReference type="AlphaFoldDB" id="S7ZIB4"/>
<proteinExistence type="predicted"/>
<dbReference type="EMBL" id="KB644412">
    <property type="protein sequence ID" value="EPS30360.1"/>
    <property type="molecule type" value="Genomic_DNA"/>
</dbReference>